<dbReference type="RefSeq" id="WP_152730654.1">
    <property type="nucleotide sequence ID" value="NZ_JAABOZ010000002.1"/>
</dbReference>
<proteinExistence type="predicted"/>
<sequence length="271" mass="26682">MTADLPRAERAVHARSLLALAAARAAGLPGVLDGGEVDGLRFTLCTSPGLAFLTGVTGVDADTVGALPGLLAALAGRGAEVVGVVGSPEVSPVLEELGLRRTAPRPIGVRAVGDADRAPRAGQSVTAPPVPGPPATALPVTRDDPAFLDVLVAGYGGDEAVRRFLAAEHADVRVRGFVARPDGVPVAAAALSLHGDVAVLGGSSTLPAHRGRGGQTALLHARLAAACGAGATLATATAAPGSPSARNLAQAGSTVHERPAWTAGRAGGPPS</sequence>
<dbReference type="InterPro" id="IPR000182">
    <property type="entry name" value="GNAT_dom"/>
</dbReference>
<dbReference type="Pfam" id="PF00583">
    <property type="entry name" value="Acetyltransf_1"/>
    <property type="match status" value="1"/>
</dbReference>
<feature type="region of interest" description="Disordered" evidence="1">
    <location>
        <begin position="238"/>
        <end position="271"/>
    </location>
</feature>
<dbReference type="InterPro" id="IPR016181">
    <property type="entry name" value="Acyl_CoA_acyltransferase"/>
</dbReference>
<accession>A0A7K3WA99</accession>
<dbReference type="SUPFAM" id="SSF55729">
    <property type="entry name" value="Acyl-CoA N-acyltransferases (Nat)"/>
    <property type="match status" value="1"/>
</dbReference>
<dbReference type="GO" id="GO:0016747">
    <property type="term" value="F:acyltransferase activity, transferring groups other than amino-acyl groups"/>
    <property type="evidence" value="ECO:0007669"/>
    <property type="project" value="InterPro"/>
</dbReference>
<evidence type="ECO:0000313" key="4">
    <source>
        <dbReference type="Proteomes" id="UP000470470"/>
    </source>
</evidence>
<keyword evidence="4" id="KW-1185">Reference proteome</keyword>
<organism evidence="3 4">
    <name type="scientific">Goekera deserti</name>
    <dbReference type="NCBI Taxonomy" id="2497753"/>
    <lineage>
        <taxon>Bacteria</taxon>
        <taxon>Bacillati</taxon>
        <taxon>Actinomycetota</taxon>
        <taxon>Actinomycetes</taxon>
        <taxon>Geodermatophilales</taxon>
        <taxon>Geodermatophilaceae</taxon>
        <taxon>Goekera</taxon>
    </lineage>
</organism>
<comment type="caution">
    <text evidence="3">The sequence shown here is derived from an EMBL/GenBank/DDBJ whole genome shotgun (WGS) entry which is preliminary data.</text>
</comment>
<evidence type="ECO:0000313" key="3">
    <source>
        <dbReference type="EMBL" id="NEL53385.1"/>
    </source>
</evidence>
<feature type="compositionally biased region" description="Polar residues" evidence="1">
    <location>
        <begin position="244"/>
        <end position="253"/>
    </location>
</feature>
<dbReference type="Proteomes" id="UP000470470">
    <property type="component" value="Unassembled WGS sequence"/>
</dbReference>
<protein>
    <recommendedName>
        <fullName evidence="2">N-acetyltransferase domain-containing protein</fullName>
    </recommendedName>
</protein>
<reference evidence="3 4" key="1">
    <citation type="submission" date="2020-02" db="EMBL/GenBank/DDBJ databases">
        <title>The whole genome sequence of CPCC 205119.</title>
        <authorList>
            <person name="Jiang Z."/>
        </authorList>
    </citation>
    <scope>NUCLEOTIDE SEQUENCE [LARGE SCALE GENOMIC DNA]</scope>
    <source>
        <strain evidence="3 4">CPCC 205119</strain>
    </source>
</reference>
<evidence type="ECO:0000259" key="2">
    <source>
        <dbReference type="PROSITE" id="PS51186"/>
    </source>
</evidence>
<gene>
    <name evidence="3" type="ORF">G1H19_05095</name>
</gene>
<dbReference type="EMBL" id="JAAGWK010000009">
    <property type="protein sequence ID" value="NEL53385.1"/>
    <property type="molecule type" value="Genomic_DNA"/>
</dbReference>
<feature type="domain" description="N-acetyltransferase" evidence="2">
    <location>
        <begin position="135"/>
        <end position="271"/>
    </location>
</feature>
<dbReference type="PROSITE" id="PS51186">
    <property type="entry name" value="GNAT"/>
    <property type="match status" value="1"/>
</dbReference>
<evidence type="ECO:0000256" key="1">
    <source>
        <dbReference type="SAM" id="MobiDB-lite"/>
    </source>
</evidence>
<dbReference type="AlphaFoldDB" id="A0A7K3WA99"/>
<name>A0A7K3WA99_9ACTN</name>
<dbReference type="Gene3D" id="3.40.630.30">
    <property type="match status" value="1"/>
</dbReference>